<dbReference type="AlphaFoldDB" id="A0A7J9EJ01"/>
<evidence type="ECO:0000313" key="1">
    <source>
        <dbReference type="EMBL" id="MBA0772993.1"/>
    </source>
</evidence>
<dbReference type="Proteomes" id="UP000593568">
    <property type="component" value="Unassembled WGS sequence"/>
</dbReference>
<accession>A0A7J9EJ01</accession>
<evidence type="ECO:0000313" key="2">
    <source>
        <dbReference type="Proteomes" id="UP000593568"/>
    </source>
</evidence>
<dbReference type="EMBL" id="JABEZW010000008">
    <property type="protein sequence ID" value="MBA0772993.1"/>
    <property type="molecule type" value="Genomic_DNA"/>
</dbReference>
<reference evidence="1 2" key="1">
    <citation type="journal article" date="2019" name="Genome Biol. Evol.">
        <title>Insights into the evolution of the New World diploid cottons (Gossypium, subgenus Houzingenia) based on genome sequencing.</title>
        <authorList>
            <person name="Grover C.E."/>
            <person name="Arick M.A. 2nd"/>
            <person name="Thrash A."/>
            <person name="Conover J.L."/>
            <person name="Sanders W.S."/>
            <person name="Peterson D.G."/>
            <person name="Frelichowski J.E."/>
            <person name="Scheffler J.A."/>
            <person name="Scheffler B.E."/>
            <person name="Wendel J.F."/>
        </authorList>
    </citation>
    <scope>NUCLEOTIDE SEQUENCE [LARGE SCALE GENOMIC DNA]</scope>
    <source>
        <strain evidence="1">8</strain>
        <tissue evidence="1">Leaf</tissue>
    </source>
</reference>
<organism evidence="1 2">
    <name type="scientific">Gossypium trilobum</name>
    <dbReference type="NCBI Taxonomy" id="34281"/>
    <lineage>
        <taxon>Eukaryota</taxon>
        <taxon>Viridiplantae</taxon>
        <taxon>Streptophyta</taxon>
        <taxon>Embryophyta</taxon>
        <taxon>Tracheophyta</taxon>
        <taxon>Spermatophyta</taxon>
        <taxon>Magnoliopsida</taxon>
        <taxon>eudicotyledons</taxon>
        <taxon>Gunneridae</taxon>
        <taxon>Pentapetalae</taxon>
        <taxon>rosids</taxon>
        <taxon>malvids</taxon>
        <taxon>Malvales</taxon>
        <taxon>Malvaceae</taxon>
        <taxon>Malvoideae</taxon>
        <taxon>Gossypium</taxon>
    </lineage>
</organism>
<comment type="caution">
    <text evidence="1">The sequence shown here is derived from an EMBL/GenBank/DDBJ whole genome shotgun (WGS) entry which is preliminary data.</text>
</comment>
<sequence length="42" mass="4988">MEIEDNLDSSRDGLEQKEIKCYRAKKEKTLLMLVQTMKVIRC</sequence>
<proteinExistence type="predicted"/>
<name>A0A7J9EJ01_9ROSI</name>
<feature type="non-terminal residue" evidence="1">
    <location>
        <position position="42"/>
    </location>
</feature>
<gene>
    <name evidence="1" type="ORF">Gotri_008299</name>
</gene>
<keyword evidence="2" id="KW-1185">Reference proteome</keyword>
<protein>
    <submittedName>
        <fullName evidence="1">Uncharacterized protein</fullName>
    </submittedName>
</protein>